<dbReference type="Pfam" id="PF18804">
    <property type="entry name" value="CxC3"/>
    <property type="match status" value="1"/>
</dbReference>
<dbReference type="AlphaFoldDB" id="A0A9W6BBH3"/>
<feature type="region of interest" description="Disordered" evidence="1">
    <location>
        <begin position="394"/>
        <end position="421"/>
    </location>
</feature>
<feature type="region of interest" description="Disordered" evidence="1">
    <location>
        <begin position="771"/>
        <end position="823"/>
    </location>
</feature>
<accession>A0A9W6BBH3</accession>
<name>A0A9W6BBH3_9CHLO</name>
<proteinExistence type="predicted"/>
<protein>
    <recommendedName>
        <fullName evidence="2">CxC3 like cysteine cluster domain-containing protein</fullName>
    </recommendedName>
</protein>
<feature type="compositionally biased region" description="Polar residues" evidence="1">
    <location>
        <begin position="402"/>
        <end position="414"/>
    </location>
</feature>
<feature type="compositionally biased region" description="Gly residues" evidence="1">
    <location>
        <begin position="692"/>
        <end position="703"/>
    </location>
</feature>
<evidence type="ECO:0000313" key="4">
    <source>
        <dbReference type="Proteomes" id="UP001165080"/>
    </source>
</evidence>
<dbReference type="Proteomes" id="UP001165080">
    <property type="component" value="Unassembled WGS sequence"/>
</dbReference>
<feature type="domain" description="CxC3 like cysteine cluster" evidence="2">
    <location>
        <begin position="1"/>
        <end position="49"/>
    </location>
</feature>
<organism evidence="3 4">
    <name type="scientific">Pleodorina starrii</name>
    <dbReference type="NCBI Taxonomy" id="330485"/>
    <lineage>
        <taxon>Eukaryota</taxon>
        <taxon>Viridiplantae</taxon>
        <taxon>Chlorophyta</taxon>
        <taxon>core chlorophytes</taxon>
        <taxon>Chlorophyceae</taxon>
        <taxon>CS clade</taxon>
        <taxon>Chlamydomonadales</taxon>
        <taxon>Volvocaceae</taxon>
        <taxon>Pleodorina</taxon>
    </lineage>
</organism>
<evidence type="ECO:0000313" key="3">
    <source>
        <dbReference type="EMBL" id="GLC48607.1"/>
    </source>
</evidence>
<feature type="compositionally biased region" description="Acidic residues" evidence="1">
    <location>
        <begin position="784"/>
        <end position="801"/>
    </location>
</feature>
<evidence type="ECO:0000259" key="2">
    <source>
        <dbReference type="Pfam" id="PF18804"/>
    </source>
</evidence>
<sequence>MEIGCFPSTPDRPAAWFDSRLMQHVCFLRAESPCSASAYSKTLQRHHAANGLPTPAGITDAVGTAAAHWDRVQSLMRTSEFLGVETFCAAGGGGSSDTADTGPVGRGAWTDCPACWRQCVAVSGDACMGLRRFRAAASGSLDLLPLAAGDLFIPERLVVERLKQRGKMADPDAVSCSEFKAAKVFGRRAANYDRLGVAAFACRHGFVPAMVSLHTEENFVYYEVLLEALRQRMDLPSVKAVFLDVACKFEGYYNKVFQELNLPAGLPFAIGPWHIRPHNPECNVRYNSRYMPGLGLTFGDLIEHLWADIRRHWYITAYMSPAARQDFITGLEEGLARQLLAGMRKALKLKAEIEGRLALAGHTLTPVGMTNPRDEMLAEAERLAAAQAERIAQAAAQAAGPSGNTTVPTIQHQRPNAAGRKSWRRTYHELLDRFYTLDGALKSSNTQGGVDNRAEWSKLKVELEALERKHKVKERWSLASAEFQEAAIEQKAYEIARQERAASGLAATLAGLQHRLYNRRSMSLTKKECTRLGQGCSAAKASLLLALGHVRRWLGNKAELSWVTYSVADVDRVIASLEGEAAALVVDPEEQGGGQVGGIDARGARARVRLPWEGDDVMSWDVREVDDLVQRWLRCEEECTIVERELRDMVVYYTRKLALLRDRKEAIEGHIAIVRRALSDGDQVEGDQQQRGGDGGQEPGQPGGTDPLKLAVVEAFHGRQIFLRQEGFKQAALLGEACAVLVGKIAIIKEEVGRLQRLLDAATAAQEEARALWGGQPTAGDVPGSDDDAASQDASADEEEPIAFGQLFEIGDEPLGEDELAMP</sequence>
<gene>
    <name evidence="3" type="primary">PLESTMB000160</name>
    <name evidence="3" type="ORF">PLESTB_000116500</name>
</gene>
<keyword evidence="4" id="KW-1185">Reference proteome</keyword>
<comment type="caution">
    <text evidence="3">The sequence shown here is derived from an EMBL/GenBank/DDBJ whole genome shotgun (WGS) entry which is preliminary data.</text>
</comment>
<dbReference type="InterPro" id="IPR040564">
    <property type="entry name" value="CxC3-like"/>
</dbReference>
<feature type="compositionally biased region" description="Acidic residues" evidence="1">
    <location>
        <begin position="810"/>
        <end position="823"/>
    </location>
</feature>
<reference evidence="3 4" key="1">
    <citation type="journal article" date="2023" name="Commun. Biol.">
        <title>Reorganization of the ancestral sex-determining regions during the evolution of trioecy in Pleodorina starrii.</title>
        <authorList>
            <person name="Takahashi K."/>
            <person name="Suzuki S."/>
            <person name="Kawai-Toyooka H."/>
            <person name="Yamamoto K."/>
            <person name="Hamaji T."/>
            <person name="Ootsuki R."/>
            <person name="Yamaguchi H."/>
            <person name="Kawachi M."/>
            <person name="Higashiyama T."/>
            <person name="Nozaki H."/>
        </authorList>
    </citation>
    <scope>NUCLEOTIDE SEQUENCE [LARGE SCALE GENOMIC DNA]</scope>
    <source>
        <strain evidence="3 4">NIES-4479</strain>
    </source>
</reference>
<dbReference type="EMBL" id="BRXU01000001">
    <property type="protein sequence ID" value="GLC48607.1"/>
    <property type="molecule type" value="Genomic_DNA"/>
</dbReference>
<dbReference type="PANTHER" id="PTHR33104:SF2">
    <property type="entry name" value="CXC3 LIKE CYSTEINE CLUSTER DOMAIN-CONTAINING PROTEIN"/>
    <property type="match status" value="1"/>
</dbReference>
<dbReference type="InterPro" id="IPR040521">
    <property type="entry name" value="KDZ"/>
</dbReference>
<dbReference type="PANTHER" id="PTHR33104">
    <property type="entry name" value="SI:DKEY-29D5.2"/>
    <property type="match status" value="1"/>
</dbReference>
<feature type="region of interest" description="Disordered" evidence="1">
    <location>
        <begin position="681"/>
        <end position="707"/>
    </location>
</feature>
<dbReference type="Pfam" id="PF18758">
    <property type="entry name" value="KDZ"/>
    <property type="match status" value="1"/>
</dbReference>
<evidence type="ECO:0000256" key="1">
    <source>
        <dbReference type="SAM" id="MobiDB-lite"/>
    </source>
</evidence>